<sequence length="41" mass="5044">MIVISSWKAYRVIMYKLGEFQVFLLVIKDMIIRYCLYRLKV</sequence>
<evidence type="ECO:0000313" key="2">
    <source>
        <dbReference type="Proteomes" id="UP000490821"/>
    </source>
</evidence>
<protein>
    <submittedName>
        <fullName evidence="1">Uncharacterized protein</fullName>
    </submittedName>
</protein>
<dbReference type="Proteomes" id="UP000490821">
    <property type="component" value="Unassembled WGS sequence"/>
</dbReference>
<name>A0A829Z8H5_9FIRM</name>
<proteinExistence type="predicted"/>
<organism evidence="1 2">
    <name type="scientific">Thomasclavelia cocleata</name>
    <dbReference type="NCBI Taxonomy" id="69824"/>
    <lineage>
        <taxon>Bacteria</taxon>
        <taxon>Bacillati</taxon>
        <taxon>Bacillota</taxon>
        <taxon>Erysipelotrichia</taxon>
        <taxon>Erysipelotrichales</taxon>
        <taxon>Coprobacillaceae</taxon>
        <taxon>Thomasclavelia</taxon>
    </lineage>
</organism>
<evidence type="ECO:0000313" key="1">
    <source>
        <dbReference type="EMBL" id="GFI40661.1"/>
    </source>
</evidence>
<comment type="caution">
    <text evidence="1">The sequence shown here is derived from an EMBL/GenBank/DDBJ whole genome shotgun (WGS) entry which is preliminary data.</text>
</comment>
<accession>A0A829Z8H5</accession>
<dbReference type="AlphaFoldDB" id="A0A829Z8H5"/>
<dbReference type="EMBL" id="BLMI01000069">
    <property type="protein sequence ID" value="GFI40661.1"/>
    <property type="molecule type" value="Genomic_DNA"/>
</dbReference>
<reference evidence="1 2" key="1">
    <citation type="journal article" date="2020" name="Microbiome">
        <title>Single-cell genomics of uncultured bacteria reveals dietary fiber responders in the mouse gut microbiota.</title>
        <authorList>
            <person name="Chijiiwa R."/>
            <person name="Hosokawa M."/>
            <person name="Kogawa M."/>
            <person name="Nishikawa Y."/>
            <person name="Ide K."/>
            <person name="Sakanashi C."/>
            <person name="Takahashi K."/>
            <person name="Takeyama H."/>
        </authorList>
    </citation>
    <scope>NUCLEOTIDE SEQUENCE [LARGE SCALE GENOMIC DNA]</scope>
    <source>
        <strain evidence="1">IMSAGC_017</strain>
    </source>
</reference>
<gene>
    <name evidence="1" type="ORF">IMSAGC017_00696</name>
</gene>